<comment type="caution">
    <text evidence="2">The sequence shown here is derived from an EMBL/GenBank/DDBJ whole genome shotgun (WGS) entry which is preliminary data.</text>
</comment>
<organism evidence="2 3">
    <name type="scientific">Austropuccinia psidii MF-1</name>
    <dbReference type="NCBI Taxonomy" id="1389203"/>
    <lineage>
        <taxon>Eukaryota</taxon>
        <taxon>Fungi</taxon>
        <taxon>Dikarya</taxon>
        <taxon>Basidiomycota</taxon>
        <taxon>Pucciniomycotina</taxon>
        <taxon>Pucciniomycetes</taxon>
        <taxon>Pucciniales</taxon>
        <taxon>Sphaerophragmiaceae</taxon>
        <taxon>Austropuccinia</taxon>
    </lineage>
</organism>
<gene>
    <name evidence="2" type="ORF">O181_032809</name>
</gene>
<sequence>MQTGSDPGNVLSTTYQDAMSSPEKNEWLGAIDKELKSMDEEGVFEICDLKHALSIVPHDNILSTKWVFVKKPERYKARLVARGFKQIHGINYDETFAPTPTFSALRLLFSTALLNKWPVKTFEVKVAFLHSMIDKPVFLWCPQGLKIPKFKVLALKKALYGTKQAARCWWLHLKMILCTIGFTPNDEDPSTYTLVKGIEKAILWIHVDDGALTVSSQQMMDEIVQGMNCNLKIKWDETISGLVGISIKKVPQGYKFSQTELINKLTRLTPSNITSKSPLPVNCNLESNPAAEMDKPYMKRIGILLYIAQASRPDISYAVNYLARFSMNNNASHWQALAHLIGYMRDTSDLGILISEDNSSSAINCYVDANWGGEGDRSTHGYIILHRKNPISWQSKRQTTVASSTAQAEYMALSFAARECIWITNLFRPVLNEVKPAMMSDNKTVVGISNSSMNKKQTRHLVQEFNLINEYITCGKIQLSWISTADQPADILTKPIGYVKTKHFCKIVNWY</sequence>
<dbReference type="AlphaFoldDB" id="A0A9Q3CXI3"/>
<dbReference type="Pfam" id="PF07727">
    <property type="entry name" value="RVT_2"/>
    <property type="match status" value="1"/>
</dbReference>
<name>A0A9Q3CXI3_9BASI</name>
<dbReference type="CDD" id="cd09272">
    <property type="entry name" value="RNase_HI_RT_Ty1"/>
    <property type="match status" value="1"/>
</dbReference>
<dbReference type="InterPro" id="IPR043502">
    <property type="entry name" value="DNA/RNA_pol_sf"/>
</dbReference>
<evidence type="ECO:0000259" key="1">
    <source>
        <dbReference type="Pfam" id="PF07727"/>
    </source>
</evidence>
<evidence type="ECO:0000313" key="2">
    <source>
        <dbReference type="EMBL" id="MBW0493094.1"/>
    </source>
</evidence>
<accession>A0A9Q3CXI3</accession>
<dbReference type="InterPro" id="IPR013103">
    <property type="entry name" value="RVT_2"/>
</dbReference>
<dbReference type="Proteomes" id="UP000765509">
    <property type="component" value="Unassembled WGS sequence"/>
</dbReference>
<dbReference type="PANTHER" id="PTHR11439:SF483">
    <property type="entry name" value="PEPTIDE SYNTHASE GLIP-LIKE, PUTATIVE (AFU_ORTHOLOGUE AFUA_3G12920)-RELATED"/>
    <property type="match status" value="1"/>
</dbReference>
<protein>
    <recommendedName>
        <fullName evidence="1">Reverse transcriptase Ty1/copia-type domain-containing protein</fullName>
    </recommendedName>
</protein>
<proteinExistence type="predicted"/>
<dbReference type="PANTHER" id="PTHR11439">
    <property type="entry name" value="GAG-POL-RELATED RETROTRANSPOSON"/>
    <property type="match status" value="1"/>
</dbReference>
<dbReference type="OrthoDB" id="5423336at2759"/>
<reference evidence="2" key="1">
    <citation type="submission" date="2021-03" db="EMBL/GenBank/DDBJ databases">
        <title>Draft genome sequence of rust myrtle Austropuccinia psidii MF-1, a brazilian biotype.</title>
        <authorList>
            <person name="Quecine M.C."/>
            <person name="Pachon D.M.R."/>
            <person name="Bonatelli M.L."/>
            <person name="Correr F.H."/>
            <person name="Franceschini L.M."/>
            <person name="Leite T.F."/>
            <person name="Margarido G.R.A."/>
            <person name="Almeida C.A."/>
            <person name="Ferrarezi J.A."/>
            <person name="Labate C.A."/>
        </authorList>
    </citation>
    <scope>NUCLEOTIDE SEQUENCE</scope>
    <source>
        <strain evidence="2">MF-1</strain>
    </source>
</reference>
<keyword evidence="3" id="KW-1185">Reference proteome</keyword>
<dbReference type="SUPFAM" id="SSF56672">
    <property type="entry name" value="DNA/RNA polymerases"/>
    <property type="match status" value="1"/>
</dbReference>
<evidence type="ECO:0000313" key="3">
    <source>
        <dbReference type="Proteomes" id="UP000765509"/>
    </source>
</evidence>
<feature type="domain" description="Reverse transcriptase Ty1/copia-type" evidence="1">
    <location>
        <begin position="61"/>
        <end position="266"/>
    </location>
</feature>
<dbReference type="EMBL" id="AVOT02011912">
    <property type="protein sequence ID" value="MBW0493094.1"/>
    <property type="molecule type" value="Genomic_DNA"/>
</dbReference>